<dbReference type="GO" id="GO:0030170">
    <property type="term" value="F:pyridoxal phosphate binding"/>
    <property type="evidence" value="ECO:0007669"/>
    <property type="project" value="InterPro"/>
</dbReference>
<evidence type="ECO:0000313" key="2">
    <source>
        <dbReference type="EMBL" id="QQT00887.1"/>
    </source>
</evidence>
<accession>A0A974NN03</accession>
<dbReference type="SUPFAM" id="SSF50800">
    <property type="entry name" value="PK beta-barrel domain-like"/>
    <property type="match status" value="1"/>
</dbReference>
<evidence type="ECO:0000259" key="1">
    <source>
        <dbReference type="PROSITE" id="PS51340"/>
    </source>
</evidence>
<dbReference type="Pfam" id="PF03473">
    <property type="entry name" value="MOSC"/>
    <property type="match status" value="1"/>
</dbReference>
<keyword evidence="3" id="KW-1185">Reference proteome</keyword>
<dbReference type="InterPro" id="IPR005302">
    <property type="entry name" value="MoCF_Sase_C"/>
</dbReference>
<sequence length="215" mass="24377">MEKLSYQVKSLNIGKIEKHTYGERSFESAIRKQSINEPVFLGKMGLKGDEQAFKDHGGEDKALCLYPYDYYEYWDGILAKMEETALFGENITVVGLTEERAHIGDIFSFGGAVIQVSEPRNPCYKLAAKYEVPDLVVRMRDTGYTGFLFRVLEEGNVCQQDNLVLLEPHAEQVPVSLVNDVKFFDKMNKEKLEKVLAVDALSSSLRSSLLKQYSK</sequence>
<name>A0A974NN03_PERPY</name>
<proteinExistence type="predicted"/>
<dbReference type="EMBL" id="CP068053">
    <property type="protein sequence ID" value="QQT00887.1"/>
    <property type="molecule type" value="Genomic_DNA"/>
</dbReference>
<dbReference type="GO" id="GO:0003824">
    <property type="term" value="F:catalytic activity"/>
    <property type="evidence" value="ECO:0007669"/>
    <property type="project" value="InterPro"/>
</dbReference>
<gene>
    <name evidence="2" type="ORF">I6J18_02925</name>
</gene>
<protein>
    <submittedName>
        <fullName evidence="2">MOSC domain-containing protein</fullName>
    </submittedName>
</protein>
<dbReference type="InterPro" id="IPR011037">
    <property type="entry name" value="Pyrv_Knase-like_insert_dom_sf"/>
</dbReference>
<dbReference type="GO" id="GO:0030151">
    <property type="term" value="F:molybdenum ion binding"/>
    <property type="evidence" value="ECO:0007669"/>
    <property type="project" value="InterPro"/>
</dbReference>
<dbReference type="KEGG" id="ppsr:I6J18_02925"/>
<dbReference type="PANTHER" id="PTHR30212">
    <property type="entry name" value="PROTEIN YIIM"/>
    <property type="match status" value="1"/>
</dbReference>
<feature type="domain" description="MOSC" evidence="1">
    <location>
        <begin position="33"/>
        <end position="166"/>
    </location>
</feature>
<evidence type="ECO:0000313" key="3">
    <source>
        <dbReference type="Proteomes" id="UP000595254"/>
    </source>
</evidence>
<dbReference type="AlphaFoldDB" id="A0A974NN03"/>
<dbReference type="RefSeq" id="WP_040375756.1">
    <property type="nucleotide sequence ID" value="NZ_CP068053.1"/>
</dbReference>
<dbReference type="Proteomes" id="UP000595254">
    <property type="component" value="Chromosome"/>
</dbReference>
<dbReference type="Gene3D" id="2.40.33.20">
    <property type="entry name" value="PK beta-barrel domain-like"/>
    <property type="match status" value="1"/>
</dbReference>
<dbReference type="PROSITE" id="PS51340">
    <property type="entry name" value="MOSC"/>
    <property type="match status" value="1"/>
</dbReference>
<reference evidence="2 3" key="1">
    <citation type="submission" date="2021-01" db="EMBL/GenBank/DDBJ databases">
        <title>FDA dAtabase for Regulatory Grade micrObial Sequences (FDA-ARGOS): Supporting development and validation of Infectious Disease Dx tests.</title>
        <authorList>
            <person name="Nelson B."/>
            <person name="Plummer A."/>
            <person name="Tallon L."/>
            <person name="Sadzewicz L."/>
            <person name="Zhao X."/>
            <person name="Boylan J."/>
            <person name="Ott S."/>
            <person name="Bowen H."/>
            <person name="Vavikolanu K."/>
            <person name="Mehta A."/>
            <person name="Aluvathingal J."/>
            <person name="Nadendla S."/>
            <person name="Myers T."/>
            <person name="Yan Y."/>
            <person name="Sichtig H."/>
        </authorList>
    </citation>
    <scope>NUCLEOTIDE SEQUENCE [LARGE SCALE GENOMIC DNA]</scope>
    <source>
        <strain evidence="2 3">FDAARGOS_1161</strain>
    </source>
</reference>
<dbReference type="InterPro" id="IPR052353">
    <property type="entry name" value="Benzoxazolinone_Detox_Enz"/>
</dbReference>
<dbReference type="PANTHER" id="PTHR30212:SF4">
    <property type="entry name" value="MOSC DOMAIN-CONTAINING PROTEIN"/>
    <property type="match status" value="1"/>
</dbReference>
<organism evidence="2 3">
    <name type="scientific">Peribacillus psychrosaccharolyticus</name>
    <name type="common">Bacillus psychrosaccharolyticus</name>
    <dbReference type="NCBI Taxonomy" id="1407"/>
    <lineage>
        <taxon>Bacteria</taxon>
        <taxon>Bacillati</taxon>
        <taxon>Bacillota</taxon>
        <taxon>Bacilli</taxon>
        <taxon>Bacillales</taxon>
        <taxon>Bacillaceae</taxon>
        <taxon>Peribacillus</taxon>
    </lineage>
</organism>